<dbReference type="Proteomes" id="UP000016587">
    <property type="component" value="Chromosome"/>
</dbReference>
<gene>
    <name evidence="1" type="ORF">DGI_2786</name>
</gene>
<protein>
    <submittedName>
        <fullName evidence="1">Uncharacterized protein</fullName>
    </submittedName>
</protein>
<dbReference type="STRING" id="1121448.DGI_2786"/>
<name>T2GD56_MEGG1</name>
<dbReference type="HOGENOM" id="CLU_203097_0_0_7"/>
<dbReference type="NCBIfam" id="NF041197">
    <property type="entry name" value="CxxC_Se_CxxC"/>
    <property type="match status" value="1"/>
</dbReference>
<dbReference type="RefSeq" id="WP_021761541.1">
    <property type="nucleotide sequence ID" value="NC_022444.1"/>
</dbReference>
<dbReference type="AlphaFoldDB" id="T2GD56"/>
<dbReference type="KEGG" id="dgg:DGI_2786"/>
<dbReference type="OrthoDB" id="5460191at2"/>
<accession>T2GD56</accession>
<reference evidence="2" key="2">
    <citation type="submission" date="2013-07" db="EMBL/GenBank/DDBJ databases">
        <authorList>
            <person name="Morais-Silva F.O."/>
            <person name="Rezende A.M."/>
            <person name="Pimentel C."/>
            <person name="Resende D.M."/>
            <person name="Santos C.I."/>
            <person name="Clemente C."/>
            <person name="de Oliveira L.M."/>
            <person name="da Silva S.M."/>
            <person name="Costa D.A."/>
            <person name="Varela-Raposo A."/>
            <person name="Horacio E.C.A."/>
            <person name="Matos M."/>
            <person name="Flores O."/>
            <person name="Ruiz J.C."/>
            <person name="Rodrigues-Pousada C."/>
        </authorList>
    </citation>
    <scope>NUCLEOTIDE SEQUENCE [LARGE SCALE GENOMIC DNA]</scope>
    <source>
        <strain evidence="2">ATCC 19364 / DSM 1382 / NCIMB 9332 / VKM B-1759</strain>
    </source>
</reference>
<organism evidence="1 2">
    <name type="scientific">Megalodesulfovibrio gigas (strain ATCC 19364 / DSM 1382 / NCIMB 9332 / VKM B-1759)</name>
    <name type="common">Desulfovibrio gigas</name>
    <dbReference type="NCBI Taxonomy" id="1121448"/>
    <lineage>
        <taxon>Bacteria</taxon>
        <taxon>Pseudomonadati</taxon>
        <taxon>Thermodesulfobacteriota</taxon>
        <taxon>Desulfovibrionia</taxon>
        <taxon>Desulfovibrionales</taxon>
        <taxon>Desulfovibrionaceae</taxon>
        <taxon>Megalodesulfovibrio</taxon>
    </lineage>
</organism>
<dbReference type="PATRIC" id="fig|1121448.10.peg.2749"/>
<evidence type="ECO:0000313" key="1">
    <source>
        <dbReference type="EMBL" id="AGW14515.1"/>
    </source>
</evidence>
<reference evidence="1 2" key="1">
    <citation type="journal article" date="2013" name="J. Bacteriol.">
        <title>Roles of HynAB and Ech, the only two hydrogenases found in the model sulfate reducer Desulfovibrio gigas.</title>
        <authorList>
            <person name="Morais-Silva F.O."/>
            <person name="Santos C.I."/>
            <person name="Rodrigues R."/>
            <person name="Pereira I.A."/>
            <person name="Rodrigues-Pousada C."/>
        </authorList>
    </citation>
    <scope>NUCLEOTIDE SEQUENCE [LARGE SCALE GENOMIC DNA]</scope>
    <source>
        <strain evidence="2">ATCC 19364 / DSM 1382 / NCIMB 9332 / VKM B-1759</strain>
    </source>
</reference>
<proteinExistence type="predicted"/>
<keyword evidence="2" id="KW-1185">Reference proteome</keyword>
<dbReference type="EMBL" id="CP006585">
    <property type="protein sequence ID" value="AGW14515.1"/>
    <property type="molecule type" value="Genomic_DNA"/>
</dbReference>
<evidence type="ECO:0000313" key="2">
    <source>
        <dbReference type="Proteomes" id="UP000016587"/>
    </source>
</evidence>
<dbReference type="eggNOG" id="ENOG50318CR">
    <property type="taxonomic scope" value="Bacteria"/>
</dbReference>
<sequence length="70" mass="8218">MYGYFSRSPRSVQTTLPCERCQQPLTARRGCQQVTLHCETCKASFPLQQYSSRMDEALEQFLENVYCDRM</sequence>